<dbReference type="Proteomes" id="UP000619355">
    <property type="component" value="Unassembled WGS sequence"/>
</dbReference>
<sequence>MAADAGGGDAGDGWSGVVMARFCTTPPAVRPRALEPALIRDLGGRDEHWGVTAATRVDMLVW</sequence>
<proteinExistence type="predicted"/>
<evidence type="ECO:0000313" key="2">
    <source>
        <dbReference type="Proteomes" id="UP000619355"/>
    </source>
</evidence>
<protein>
    <submittedName>
        <fullName evidence="1">Uncharacterized protein</fullName>
    </submittedName>
</protein>
<dbReference type="EMBL" id="BNBF01000002">
    <property type="protein sequence ID" value="GHG36760.1"/>
    <property type="molecule type" value="Genomic_DNA"/>
</dbReference>
<dbReference type="AlphaFoldDB" id="A0A919C1W7"/>
<comment type="caution">
    <text evidence="1">The sequence shown here is derived from an EMBL/GenBank/DDBJ whole genome shotgun (WGS) entry which is preliminary data.</text>
</comment>
<organism evidence="1 2">
    <name type="scientific">Streptomyces capoamus</name>
    <dbReference type="NCBI Taxonomy" id="68183"/>
    <lineage>
        <taxon>Bacteria</taxon>
        <taxon>Bacillati</taxon>
        <taxon>Actinomycetota</taxon>
        <taxon>Actinomycetes</taxon>
        <taxon>Kitasatosporales</taxon>
        <taxon>Streptomycetaceae</taxon>
        <taxon>Streptomyces</taxon>
    </lineage>
</organism>
<evidence type="ECO:0000313" key="1">
    <source>
        <dbReference type="EMBL" id="GHG36760.1"/>
    </source>
</evidence>
<accession>A0A919C1W7</accession>
<reference evidence="2" key="1">
    <citation type="journal article" date="2019" name="Int. J. Syst. Evol. Microbiol.">
        <title>The Global Catalogue of Microorganisms (GCM) 10K type strain sequencing project: providing services to taxonomists for standard genome sequencing and annotation.</title>
        <authorList>
            <consortium name="The Broad Institute Genomics Platform"/>
            <consortium name="The Broad Institute Genome Sequencing Center for Infectious Disease"/>
            <person name="Wu L."/>
            <person name="Ma J."/>
        </authorList>
    </citation>
    <scope>NUCLEOTIDE SEQUENCE [LARGE SCALE GENOMIC DNA]</scope>
    <source>
        <strain evidence="2">JCM 4253</strain>
    </source>
</reference>
<keyword evidence="2" id="KW-1185">Reference proteome</keyword>
<name>A0A919C1W7_9ACTN</name>
<gene>
    <name evidence="1" type="ORF">GCM10018980_07800</name>
</gene>